<dbReference type="PANTHER" id="PTHR30081:SF1">
    <property type="entry name" value="PROTEIN TRANSLOCASE SUBUNIT SECD"/>
    <property type="match status" value="1"/>
</dbReference>
<keyword evidence="9 10" id="KW-0472">Membrane</keyword>
<dbReference type="GO" id="GO:0015450">
    <property type="term" value="F:protein-transporting ATPase activity"/>
    <property type="evidence" value="ECO:0007669"/>
    <property type="project" value="InterPro"/>
</dbReference>
<dbReference type="GO" id="GO:0005886">
    <property type="term" value="C:plasma membrane"/>
    <property type="evidence" value="ECO:0007669"/>
    <property type="project" value="UniProtKB-SubCell"/>
</dbReference>
<evidence type="ECO:0000259" key="11">
    <source>
        <dbReference type="Pfam" id="PF02355"/>
    </source>
</evidence>
<feature type="transmembrane region" description="Helical" evidence="10">
    <location>
        <begin position="488"/>
        <end position="509"/>
    </location>
</feature>
<dbReference type="Gene3D" id="3.30.1360.200">
    <property type="match status" value="1"/>
</dbReference>
<keyword evidence="7 10" id="KW-1133">Transmembrane helix</keyword>
<keyword evidence="15" id="KW-1185">Reference proteome</keyword>
<dbReference type="GO" id="GO:0006605">
    <property type="term" value="P:protein targeting"/>
    <property type="evidence" value="ECO:0007669"/>
    <property type="project" value="UniProtKB-UniRule"/>
</dbReference>
<evidence type="ECO:0000256" key="9">
    <source>
        <dbReference type="ARBA" id="ARBA00023136"/>
    </source>
</evidence>
<comment type="caution">
    <text evidence="10">Lacks conserved residue(s) required for the propagation of feature annotation.</text>
</comment>
<organism evidence="14 15">
    <name type="scientific">Amaricoccus macauensis</name>
    <dbReference type="NCBI Taxonomy" id="57001"/>
    <lineage>
        <taxon>Bacteria</taxon>
        <taxon>Pseudomonadati</taxon>
        <taxon>Pseudomonadota</taxon>
        <taxon>Alphaproteobacteria</taxon>
        <taxon>Rhodobacterales</taxon>
        <taxon>Paracoccaceae</taxon>
        <taxon>Amaricoccus</taxon>
    </lineage>
</organism>
<dbReference type="Gene3D" id="3.30.70.3400">
    <property type="match status" value="2"/>
</dbReference>
<dbReference type="InterPro" id="IPR054384">
    <property type="entry name" value="SecDF_P1_head"/>
</dbReference>
<evidence type="ECO:0000256" key="1">
    <source>
        <dbReference type="ARBA" id="ARBA00004651"/>
    </source>
</evidence>
<keyword evidence="5 10" id="KW-0812">Transmembrane</keyword>
<evidence type="ECO:0000256" key="6">
    <source>
        <dbReference type="ARBA" id="ARBA00022927"/>
    </source>
</evidence>
<dbReference type="NCBIfam" id="TIGR00916">
    <property type="entry name" value="2A0604s01"/>
    <property type="match status" value="1"/>
</dbReference>
<comment type="subcellular location">
    <subcellularLocation>
        <location evidence="1 10">Cell membrane</location>
        <topology evidence="1 10">Multi-pass membrane protein</topology>
    </subcellularLocation>
</comment>
<evidence type="ECO:0000259" key="12">
    <source>
        <dbReference type="Pfam" id="PF21760"/>
    </source>
</evidence>
<accession>A0A840ST54</accession>
<dbReference type="PANTHER" id="PTHR30081">
    <property type="entry name" value="PROTEIN-EXPORT MEMBRANE PROTEIN SEC"/>
    <property type="match status" value="1"/>
</dbReference>
<evidence type="ECO:0000259" key="13">
    <source>
        <dbReference type="Pfam" id="PF22599"/>
    </source>
</evidence>
<comment type="subunit">
    <text evidence="10">Forms a complex with SecF. Part of the essential Sec protein translocation apparatus which comprises SecA, SecYEG and auxiliary proteins SecDF-YajC and YidC.</text>
</comment>
<evidence type="ECO:0000313" key="15">
    <source>
        <dbReference type="Proteomes" id="UP000549457"/>
    </source>
</evidence>
<dbReference type="InterPro" id="IPR022646">
    <property type="entry name" value="SecD/SecF_CS"/>
</dbReference>
<dbReference type="InterPro" id="IPR005791">
    <property type="entry name" value="SecD"/>
</dbReference>
<keyword evidence="4" id="KW-0997">Cell inner membrane</keyword>
<dbReference type="InterPro" id="IPR055344">
    <property type="entry name" value="SecD_SecF_C_bact"/>
</dbReference>
<protein>
    <recommendedName>
        <fullName evidence="10">Protein translocase subunit SecD</fullName>
    </recommendedName>
</protein>
<evidence type="ECO:0000313" key="14">
    <source>
        <dbReference type="EMBL" id="MBB5223006.1"/>
    </source>
</evidence>
<dbReference type="SUPFAM" id="SSF82866">
    <property type="entry name" value="Multidrug efflux transporter AcrB transmembrane domain"/>
    <property type="match status" value="1"/>
</dbReference>
<dbReference type="HAMAP" id="MF_01463_B">
    <property type="entry name" value="SecD_B"/>
    <property type="match status" value="1"/>
</dbReference>
<evidence type="ECO:0000256" key="4">
    <source>
        <dbReference type="ARBA" id="ARBA00022519"/>
    </source>
</evidence>
<dbReference type="NCBIfam" id="TIGR01129">
    <property type="entry name" value="secD"/>
    <property type="match status" value="1"/>
</dbReference>
<keyword evidence="8 10" id="KW-0811">Translocation</keyword>
<dbReference type="InterPro" id="IPR048634">
    <property type="entry name" value="SecD_SecF_C"/>
</dbReference>
<dbReference type="Pfam" id="PF02355">
    <property type="entry name" value="SecD_SecF_C"/>
    <property type="match status" value="1"/>
</dbReference>
<evidence type="ECO:0000256" key="10">
    <source>
        <dbReference type="HAMAP-Rule" id="MF_01463"/>
    </source>
</evidence>
<dbReference type="InterPro" id="IPR022813">
    <property type="entry name" value="SecD/SecF_arch_bac"/>
</dbReference>
<dbReference type="FunFam" id="3.30.1360.200:FF:000002">
    <property type="entry name" value="Preprotein translocase subunit SecD"/>
    <property type="match status" value="1"/>
</dbReference>
<evidence type="ECO:0000256" key="2">
    <source>
        <dbReference type="ARBA" id="ARBA00022448"/>
    </source>
</evidence>
<dbReference type="InterPro" id="IPR048631">
    <property type="entry name" value="SecD_1st"/>
</dbReference>
<feature type="domain" description="SecDF P1 head subdomain" evidence="13">
    <location>
        <begin position="259"/>
        <end position="371"/>
    </location>
</feature>
<dbReference type="AlphaFoldDB" id="A0A840ST54"/>
<feature type="domain" description="Protein translocase subunit SecDF P1" evidence="12">
    <location>
        <begin position="186"/>
        <end position="244"/>
    </location>
</feature>
<reference evidence="14 15" key="1">
    <citation type="submission" date="2020-08" db="EMBL/GenBank/DDBJ databases">
        <title>Genomic Encyclopedia of Type Strains, Phase IV (KMG-IV): sequencing the most valuable type-strain genomes for metagenomic binning, comparative biology and taxonomic classification.</title>
        <authorList>
            <person name="Goeker M."/>
        </authorList>
    </citation>
    <scope>NUCLEOTIDE SEQUENCE [LARGE SCALE GENOMIC DNA]</scope>
    <source>
        <strain evidence="14 15">DSM 101730</strain>
    </source>
</reference>
<dbReference type="Proteomes" id="UP000549457">
    <property type="component" value="Unassembled WGS sequence"/>
</dbReference>
<comment type="similarity">
    <text evidence="10">Belongs to the SecD/SecF family. SecD subfamily.</text>
</comment>
<gene>
    <name evidence="10" type="primary">secD</name>
    <name evidence="14" type="ORF">HNP73_002953</name>
</gene>
<dbReference type="Pfam" id="PF07549">
    <property type="entry name" value="Sec_GG"/>
    <property type="match status" value="1"/>
</dbReference>
<evidence type="ECO:0000256" key="7">
    <source>
        <dbReference type="ARBA" id="ARBA00022989"/>
    </source>
</evidence>
<comment type="function">
    <text evidence="10">Part of the Sec protein translocase complex. Interacts with the SecYEG preprotein conducting channel. SecDF uses the proton motive force (PMF) to complete protein translocation after the ATP-dependent function of SecA.</text>
</comment>
<feature type="transmembrane region" description="Helical" evidence="10">
    <location>
        <begin position="390"/>
        <end position="410"/>
    </location>
</feature>
<keyword evidence="2 10" id="KW-0813">Transport</keyword>
<dbReference type="GO" id="GO:0065002">
    <property type="term" value="P:intracellular protein transmembrane transport"/>
    <property type="evidence" value="ECO:0007669"/>
    <property type="project" value="UniProtKB-UniRule"/>
</dbReference>
<dbReference type="Pfam" id="PF22599">
    <property type="entry name" value="SecDF_P1_head"/>
    <property type="match status" value="1"/>
</dbReference>
<dbReference type="Pfam" id="PF21760">
    <property type="entry name" value="SecD_1st"/>
    <property type="match status" value="1"/>
</dbReference>
<feature type="transmembrane region" description="Helical" evidence="10">
    <location>
        <begin position="521"/>
        <end position="544"/>
    </location>
</feature>
<evidence type="ECO:0000256" key="8">
    <source>
        <dbReference type="ARBA" id="ARBA00023010"/>
    </source>
</evidence>
<sequence length="554" mass="59772">MLHTPTWKKLLILAVCVIAFVVVLPNLFYPRVEGANDARKAVERGATLTPEMAAAESRWPAWMPHTLVNLGLDLRGGAHVLVQVQTQDVHAEQLEGLWPDLRDRLRDLRDQIGTVRRLDGSPEELRIRIGNAAGMDAALKAVEEAAQPVFSLTGTAGREFEARAEGDQLVVTLTDAQKTALDQRTMQQSLEIIRRRVDESGTREPSIQRQGTDRVLVQVPGIGSAEELLQIIGKTARLSFHTVANRTSDPNVRPGLEQEVLPSMDEPGIFYVVDKRSVVTGEQLVDSQPSFDQNGRPAVTFRFNPTGGAAFGQYTAEHIGSPFAIVLDNQVISAPVIQSHIAGGSGIITGNFTVDQSSQLAILLRAGALPAEIKVLEQRTIGPELGQDSINAGGISAIVAFAAVTAFMVVSYGWFGWMAVFALVINVTLIMAMMGLIGATLTLPGIAGIVLTIGVAVDSNVLIYERIREELRAGRGPARAIDAGFERAMSSIIDANVTTLIVALVLYFLGTGPVRGFAVTLALGIVSTVFTAVFVTQITVGFWFDRRRPKTITV</sequence>
<keyword evidence="6 10" id="KW-0653">Protein transport</keyword>
<dbReference type="FunFam" id="1.20.1640.10:FF:000004">
    <property type="entry name" value="Protein translocase subunit SecD"/>
    <property type="match status" value="1"/>
</dbReference>
<feature type="domain" description="Protein export membrane protein SecD/SecF C-terminal" evidence="11">
    <location>
        <begin position="372"/>
        <end position="538"/>
    </location>
</feature>
<evidence type="ECO:0000256" key="5">
    <source>
        <dbReference type="ARBA" id="ARBA00022692"/>
    </source>
</evidence>
<comment type="caution">
    <text evidence="14">The sequence shown here is derived from an EMBL/GenBank/DDBJ whole genome shotgun (WGS) entry which is preliminary data.</text>
</comment>
<dbReference type="RefSeq" id="WP_184151131.1">
    <property type="nucleotide sequence ID" value="NZ_JACHFM010000003.1"/>
</dbReference>
<dbReference type="Gene3D" id="1.20.1640.10">
    <property type="entry name" value="Multidrug efflux transporter AcrB transmembrane domain"/>
    <property type="match status" value="1"/>
</dbReference>
<feature type="transmembrane region" description="Helical" evidence="10">
    <location>
        <begin position="445"/>
        <end position="467"/>
    </location>
</feature>
<proteinExistence type="inferred from homology"/>
<name>A0A840ST54_9RHOB</name>
<keyword evidence="3 10" id="KW-1003">Cell membrane</keyword>
<evidence type="ECO:0000256" key="3">
    <source>
        <dbReference type="ARBA" id="ARBA00022475"/>
    </source>
</evidence>
<dbReference type="EMBL" id="JACHFM010000003">
    <property type="protein sequence ID" value="MBB5223006.1"/>
    <property type="molecule type" value="Genomic_DNA"/>
</dbReference>
<dbReference type="GO" id="GO:0043952">
    <property type="term" value="P:protein transport by the Sec complex"/>
    <property type="evidence" value="ECO:0007669"/>
    <property type="project" value="UniProtKB-UniRule"/>
</dbReference>